<sequence>MKTKYINIILFSASLCIVGCAKFLEEDTKSITTTGTFYQSENDAIQAINGAYRNLTEPGVTGHETKQVPTDLTKRANWDEASGLSNFTFGADNPYFATMWQKHYACIKDCNSIVDNITLNQEKVTHWERYVAQARGIRAYLYFNLVRWFGDVPLILTAPQTLNKIEQAPRASQKEVFQQIIQDLEYCQQYSMEKNDIANGYQYGRFTKDAARGFLAKVHLWLASVAERDGKEILGTASENYKKALDYAQAVIKTGRYELVDYYPDIFNAKTKEKAVSEVLWGVQGLTGDGTGTLVGMVFGIRGSENLGGSWDNISSSDYHRMMYEPSDSIRRLWNCPRVQLQEDGTLWGWDYKQYWDTRNDQKLSQATENDNWVMWSIGKFRRFPVANLSTYNYANFGMDEPLLRYADVLLIYAEAYNEVNHSPRSYTPSSSFAMNGVSIQSAYDAVNLVRKRARIANKAGKGIIHEDNLPRDLEKKNINLVDDCVADWKPSSYGYNHDGTSNVWDYKNYSDDYTAFRNEILNERARELVGETTDRWCDLVRRGILVEQMQVWRLYNPFISQAERNVPAPAAPENVKRTHWLLPIPLREMESNKKLTQNPGY</sequence>
<dbReference type="EMBL" id="BQKB01000023">
    <property type="protein sequence ID" value="GJM52966.1"/>
    <property type="molecule type" value="Genomic_DNA"/>
</dbReference>
<dbReference type="SUPFAM" id="SSF48452">
    <property type="entry name" value="TPR-like"/>
    <property type="match status" value="1"/>
</dbReference>
<proteinExistence type="inferred from homology"/>
<dbReference type="Pfam" id="PF07980">
    <property type="entry name" value="SusD_RagB"/>
    <property type="match status" value="1"/>
</dbReference>
<reference evidence="9 12" key="1">
    <citation type="submission" date="2021-11" db="EMBL/GenBank/DDBJ databases">
        <title>Draft genome sequence of Capnocytophaga sp. strain KC07075 isolated from cat oral cavity.</title>
        <authorList>
            <person name="Suzuki M."/>
            <person name="Imaoka K."/>
            <person name="Kimura M."/>
            <person name="Morikawa S."/>
            <person name="Maeda K."/>
        </authorList>
    </citation>
    <scope>NUCLEOTIDE SEQUENCE</scope>
    <source>
        <strain evidence="9">KC07075</strain>
        <strain evidence="10 12">KC07079</strain>
    </source>
</reference>
<feature type="chain" id="PRO_5043797758" evidence="6">
    <location>
        <begin position="22"/>
        <end position="602"/>
    </location>
</feature>
<evidence type="ECO:0000256" key="6">
    <source>
        <dbReference type="SAM" id="SignalP"/>
    </source>
</evidence>
<keyword evidence="3 6" id="KW-0732">Signal</keyword>
<name>A0AAV5AVC3_9FLAO</name>
<dbReference type="EMBL" id="BQKA01000013">
    <property type="protein sequence ID" value="GJM49801.1"/>
    <property type="molecule type" value="Genomic_DNA"/>
</dbReference>
<dbReference type="RefSeq" id="WP_264846806.1">
    <property type="nucleotide sequence ID" value="NZ_BPMA01000031.1"/>
</dbReference>
<feature type="domain" description="RagB/SusD" evidence="7">
    <location>
        <begin position="351"/>
        <end position="602"/>
    </location>
</feature>
<feature type="signal peptide" evidence="6">
    <location>
        <begin position="1"/>
        <end position="21"/>
    </location>
</feature>
<dbReference type="InterPro" id="IPR012944">
    <property type="entry name" value="SusD_RagB_dom"/>
</dbReference>
<feature type="domain" description="SusD-like N-terminal" evidence="8">
    <location>
        <begin position="23"/>
        <end position="220"/>
    </location>
</feature>
<gene>
    <name evidence="9" type="ORF">RCZ15_07760</name>
    <name evidence="10" type="ORF">RCZ16_12830</name>
</gene>
<dbReference type="GO" id="GO:0009279">
    <property type="term" value="C:cell outer membrane"/>
    <property type="evidence" value="ECO:0007669"/>
    <property type="project" value="UniProtKB-SubCell"/>
</dbReference>
<accession>A0AAV5AVC3</accession>
<evidence type="ECO:0000256" key="1">
    <source>
        <dbReference type="ARBA" id="ARBA00004442"/>
    </source>
</evidence>
<evidence type="ECO:0000259" key="7">
    <source>
        <dbReference type="Pfam" id="PF07980"/>
    </source>
</evidence>
<evidence type="ECO:0000313" key="11">
    <source>
        <dbReference type="Proteomes" id="UP001207736"/>
    </source>
</evidence>
<evidence type="ECO:0000256" key="4">
    <source>
        <dbReference type="ARBA" id="ARBA00023136"/>
    </source>
</evidence>
<comment type="caution">
    <text evidence="9">The sequence shown here is derived from an EMBL/GenBank/DDBJ whole genome shotgun (WGS) entry which is preliminary data.</text>
</comment>
<evidence type="ECO:0000259" key="8">
    <source>
        <dbReference type="Pfam" id="PF14322"/>
    </source>
</evidence>
<dbReference type="Proteomes" id="UP001208692">
    <property type="component" value="Unassembled WGS sequence"/>
</dbReference>
<dbReference type="Proteomes" id="UP001207736">
    <property type="component" value="Unassembled WGS sequence"/>
</dbReference>
<evidence type="ECO:0000313" key="9">
    <source>
        <dbReference type="EMBL" id="GJM49801.1"/>
    </source>
</evidence>
<dbReference type="AlphaFoldDB" id="A0AAV5AVC3"/>
<comment type="subcellular location">
    <subcellularLocation>
        <location evidence="1">Cell outer membrane</location>
    </subcellularLocation>
</comment>
<evidence type="ECO:0000313" key="12">
    <source>
        <dbReference type="Proteomes" id="UP001208692"/>
    </source>
</evidence>
<protein>
    <submittedName>
        <fullName evidence="9">Membrane protein</fullName>
    </submittedName>
</protein>
<keyword evidence="12" id="KW-1185">Reference proteome</keyword>
<keyword evidence="4" id="KW-0472">Membrane</keyword>
<evidence type="ECO:0000256" key="5">
    <source>
        <dbReference type="ARBA" id="ARBA00023237"/>
    </source>
</evidence>
<keyword evidence="5" id="KW-0998">Cell outer membrane</keyword>
<dbReference type="InterPro" id="IPR011990">
    <property type="entry name" value="TPR-like_helical_dom_sf"/>
</dbReference>
<organism evidence="9 11">
    <name type="scientific">Capnocytophaga catalasegens</name>
    <dbReference type="NCBI Taxonomy" id="1004260"/>
    <lineage>
        <taxon>Bacteria</taxon>
        <taxon>Pseudomonadati</taxon>
        <taxon>Bacteroidota</taxon>
        <taxon>Flavobacteriia</taxon>
        <taxon>Flavobacteriales</taxon>
        <taxon>Flavobacteriaceae</taxon>
        <taxon>Capnocytophaga</taxon>
    </lineage>
</organism>
<evidence type="ECO:0000256" key="2">
    <source>
        <dbReference type="ARBA" id="ARBA00006275"/>
    </source>
</evidence>
<comment type="similarity">
    <text evidence="2">Belongs to the SusD family.</text>
</comment>
<dbReference type="Pfam" id="PF14322">
    <property type="entry name" value="SusD-like_3"/>
    <property type="match status" value="1"/>
</dbReference>
<dbReference type="InterPro" id="IPR033985">
    <property type="entry name" value="SusD-like_N"/>
</dbReference>
<evidence type="ECO:0000313" key="10">
    <source>
        <dbReference type="EMBL" id="GJM52966.1"/>
    </source>
</evidence>
<dbReference type="Gene3D" id="1.25.40.390">
    <property type="match status" value="1"/>
</dbReference>
<evidence type="ECO:0000256" key="3">
    <source>
        <dbReference type="ARBA" id="ARBA00022729"/>
    </source>
</evidence>